<evidence type="ECO:0000313" key="4">
    <source>
        <dbReference type="Proteomes" id="UP000604475"/>
    </source>
</evidence>
<feature type="signal peptide" evidence="2">
    <location>
        <begin position="1"/>
        <end position="25"/>
    </location>
</feature>
<accession>A0A937RS84</accession>
<proteinExistence type="predicted"/>
<dbReference type="RefSeq" id="WP_203003745.1">
    <property type="nucleotide sequence ID" value="NZ_JADWYU010000113.1"/>
</dbReference>
<sequence>MTTKLIRIATSVAAAGLALALTACGDDIVGAAEASGPGSTAAPAGNATAEPGSYPEFPEPDYTYELELMCFCPLTGPVKVTVEGGRVVSAVTTQDAPGTPAGSAAPSFTRKTINDLIAIANDPEVDEVSVDWPESAAYPTRIVTDPIRNAIDDEVTYVVSDVTVH</sequence>
<evidence type="ECO:0000256" key="2">
    <source>
        <dbReference type="SAM" id="SignalP"/>
    </source>
</evidence>
<dbReference type="EMBL" id="JAEACQ010000285">
    <property type="protein sequence ID" value="MBL7631793.1"/>
    <property type="molecule type" value="Genomic_DNA"/>
</dbReference>
<name>A0A937RS84_9ACTN</name>
<keyword evidence="4" id="KW-1185">Reference proteome</keyword>
<dbReference type="PROSITE" id="PS51257">
    <property type="entry name" value="PROKAR_LIPOPROTEIN"/>
    <property type="match status" value="1"/>
</dbReference>
<feature type="compositionally biased region" description="Low complexity" evidence="1">
    <location>
        <begin position="34"/>
        <end position="52"/>
    </location>
</feature>
<organism evidence="3 4">
    <name type="scientific">Frankia nepalensis</name>
    <dbReference type="NCBI Taxonomy" id="1836974"/>
    <lineage>
        <taxon>Bacteria</taxon>
        <taxon>Bacillati</taxon>
        <taxon>Actinomycetota</taxon>
        <taxon>Actinomycetes</taxon>
        <taxon>Frankiales</taxon>
        <taxon>Frankiaceae</taxon>
        <taxon>Frankia</taxon>
    </lineage>
</organism>
<protein>
    <recommendedName>
        <fullName evidence="5">Lipoprotein</fullName>
    </recommendedName>
</protein>
<evidence type="ECO:0000256" key="1">
    <source>
        <dbReference type="SAM" id="MobiDB-lite"/>
    </source>
</evidence>
<feature type="region of interest" description="Disordered" evidence="1">
    <location>
        <begin position="34"/>
        <end position="56"/>
    </location>
</feature>
<dbReference type="AlphaFoldDB" id="A0A937RS84"/>
<evidence type="ECO:0000313" key="3">
    <source>
        <dbReference type="EMBL" id="MBL7631793.1"/>
    </source>
</evidence>
<feature type="chain" id="PRO_5038668982" description="Lipoprotein" evidence="2">
    <location>
        <begin position="26"/>
        <end position="165"/>
    </location>
</feature>
<dbReference type="Proteomes" id="UP000604475">
    <property type="component" value="Unassembled WGS sequence"/>
</dbReference>
<keyword evidence="2" id="KW-0732">Signal</keyword>
<dbReference type="InterPro" id="IPR046172">
    <property type="entry name" value="DUF6174"/>
</dbReference>
<evidence type="ECO:0008006" key="5">
    <source>
        <dbReference type="Google" id="ProtNLM"/>
    </source>
</evidence>
<dbReference type="Pfam" id="PF19671">
    <property type="entry name" value="DUF6174"/>
    <property type="match status" value="1"/>
</dbReference>
<comment type="caution">
    <text evidence="3">The sequence shown here is derived from an EMBL/GenBank/DDBJ whole genome shotgun (WGS) entry which is preliminary data.</text>
</comment>
<gene>
    <name evidence="3" type="ORF">I7412_32470</name>
</gene>
<reference evidence="3" key="1">
    <citation type="submission" date="2020-12" db="EMBL/GenBank/DDBJ databases">
        <title>Genomic characterization of non-nitrogen-fixing Frankia strains.</title>
        <authorList>
            <person name="Carlos-Shanley C."/>
            <person name="Guerra T."/>
            <person name="Hahn D."/>
        </authorList>
    </citation>
    <scope>NUCLEOTIDE SEQUENCE</scope>
    <source>
        <strain evidence="3">CN6</strain>
    </source>
</reference>